<keyword evidence="1" id="KW-0732">Signal</keyword>
<dbReference type="Pfam" id="PF03413">
    <property type="entry name" value="PepSY"/>
    <property type="match status" value="1"/>
</dbReference>
<keyword evidence="4" id="KW-1185">Reference proteome</keyword>
<name>A0ABQ4TSD8_9HYPH</name>
<evidence type="ECO:0000259" key="2">
    <source>
        <dbReference type="Pfam" id="PF03413"/>
    </source>
</evidence>
<feature type="signal peptide" evidence="1">
    <location>
        <begin position="1"/>
        <end position="24"/>
    </location>
</feature>
<proteinExistence type="predicted"/>
<reference evidence="3" key="2">
    <citation type="submission" date="2021-08" db="EMBL/GenBank/DDBJ databases">
        <authorList>
            <person name="Tani A."/>
            <person name="Ola A."/>
            <person name="Ogura Y."/>
            <person name="Katsura K."/>
            <person name="Hayashi T."/>
        </authorList>
    </citation>
    <scope>NUCLEOTIDE SEQUENCE</scope>
    <source>
        <strain evidence="3">DSM 23674</strain>
    </source>
</reference>
<evidence type="ECO:0000256" key="1">
    <source>
        <dbReference type="SAM" id="SignalP"/>
    </source>
</evidence>
<dbReference type="RefSeq" id="WP_147816951.1">
    <property type="nucleotide sequence ID" value="NZ_BPRA01000025.1"/>
</dbReference>
<protein>
    <recommendedName>
        <fullName evidence="2">PepSY domain-containing protein</fullName>
    </recommendedName>
</protein>
<dbReference type="Proteomes" id="UP001055101">
    <property type="component" value="Unassembled WGS sequence"/>
</dbReference>
<comment type="caution">
    <text evidence="3">The sequence shown here is derived from an EMBL/GenBank/DDBJ whole genome shotgun (WGS) entry which is preliminary data.</text>
</comment>
<evidence type="ECO:0000313" key="4">
    <source>
        <dbReference type="Proteomes" id="UP001055101"/>
    </source>
</evidence>
<dbReference type="InterPro" id="IPR025711">
    <property type="entry name" value="PepSY"/>
</dbReference>
<feature type="domain" description="PepSY" evidence="2">
    <location>
        <begin position="42"/>
        <end position="99"/>
    </location>
</feature>
<dbReference type="EMBL" id="BPRA01000025">
    <property type="protein sequence ID" value="GJE57632.1"/>
    <property type="molecule type" value="Genomic_DNA"/>
</dbReference>
<accession>A0ABQ4TSD8</accession>
<evidence type="ECO:0000313" key="3">
    <source>
        <dbReference type="EMBL" id="GJE57632.1"/>
    </source>
</evidence>
<reference evidence="3" key="1">
    <citation type="journal article" date="2021" name="Front. Microbiol.">
        <title>Comprehensive Comparative Genomics and Phenotyping of Methylobacterium Species.</title>
        <authorList>
            <person name="Alessa O."/>
            <person name="Ogura Y."/>
            <person name="Fujitani Y."/>
            <person name="Takami H."/>
            <person name="Hayashi T."/>
            <person name="Sahin N."/>
            <person name="Tani A."/>
        </authorList>
    </citation>
    <scope>NUCLEOTIDE SEQUENCE</scope>
    <source>
        <strain evidence="3">DSM 23674</strain>
    </source>
</reference>
<gene>
    <name evidence="3" type="ORF">EKPJFOCH_4150</name>
</gene>
<feature type="chain" id="PRO_5046417102" description="PepSY domain-containing protein" evidence="1">
    <location>
        <begin position="25"/>
        <end position="105"/>
    </location>
</feature>
<dbReference type="Gene3D" id="3.10.450.40">
    <property type="match status" value="1"/>
</dbReference>
<sequence>MSRLPALALLLAALAGGVSLSVQAKDDQEQARQAVERGEIRPLDEILAAARKAVPGDVVALELKRKHGSWLYEIKILAAEGKRREVKVDAKSLAILGQEDDDDDD</sequence>
<organism evidence="3 4">
    <name type="scientific">Methylobacterium thuringiense</name>
    <dbReference type="NCBI Taxonomy" id="1003091"/>
    <lineage>
        <taxon>Bacteria</taxon>
        <taxon>Pseudomonadati</taxon>
        <taxon>Pseudomonadota</taxon>
        <taxon>Alphaproteobacteria</taxon>
        <taxon>Hyphomicrobiales</taxon>
        <taxon>Methylobacteriaceae</taxon>
        <taxon>Methylobacterium</taxon>
    </lineage>
</organism>